<dbReference type="RefSeq" id="WP_104417385.1">
    <property type="nucleotide sequence ID" value="NZ_PTIT01000036.1"/>
</dbReference>
<evidence type="ECO:0000313" key="1">
    <source>
        <dbReference type="EMBL" id="PPK50048.1"/>
    </source>
</evidence>
<keyword evidence="4" id="KW-1185">Reference proteome</keyword>
<name>A0A2S6G2K6_9GAMM</name>
<dbReference type="AlphaFoldDB" id="A0A2S6G2K6"/>
<dbReference type="Proteomes" id="UP000239648">
    <property type="component" value="Unassembled WGS sequence"/>
</dbReference>
<sequence length="157" mass="18175">MIETIEKWIRQVSRQHESVRQSCSQFADDFEGYFAPEFLAQCRFVVTPNIPTPDNRLLNQLGLGGFFGENMVGLTLNDTYYLLPSVAENRRIYFHELVHVVQWQQLGVGGCVSRYLQEYRRYGYEHMPLERMAYGLDGQFSSGGPAVDVWNQVRTII</sequence>
<dbReference type="Proteomes" id="UP000239446">
    <property type="component" value="Unassembled WGS sequence"/>
</dbReference>
<dbReference type="OrthoDB" id="5600142at2"/>
<comment type="caution">
    <text evidence="2">The sequence shown here is derived from an EMBL/GenBank/DDBJ whole genome shotgun (WGS) entry which is preliminary data.</text>
</comment>
<accession>A0A2S6G2K6</accession>
<dbReference type="EMBL" id="PTIT01000036">
    <property type="protein sequence ID" value="PPK50048.1"/>
    <property type="molecule type" value="Genomic_DNA"/>
</dbReference>
<evidence type="ECO:0000313" key="3">
    <source>
        <dbReference type="Proteomes" id="UP000239446"/>
    </source>
</evidence>
<organism evidence="2 3">
    <name type="scientific">Marinobacter persicus</name>
    <dbReference type="NCBI Taxonomy" id="930118"/>
    <lineage>
        <taxon>Bacteria</taxon>
        <taxon>Pseudomonadati</taxon>
        <taxon>Pseudomonadota</taxon>
        <taxon>Gammaproteobacteria</taxon>
        <taxon>Pseudomonadales</taxon>
        <taxon>Marinobacteraceae</taxon>
        <taxon>Marinobacter</taxon>
    </lineage>
</organism>
<reference evidence="1 4" key="1">
    <citation type="submission" date="2018-02" db="EMBL/GenBank/DDBJ databases">
        <title>Deep subsurface shale carbon reservoir microbial communities from Ohio and West Virginia, USA.</title>
        <authorList>
            <person name="Wrighton K."/>
        </authorList>
    </citation>
    <scope>NUCLEOTIDE SEQUENCE [LARGE SCALE GENOMIC DNA]</scope>
    <source>
        <strain evidence="1 4">UTICA-S1B6</strain>
    </source>
</reference>
<protein>
    <recommendedName>
        <fullName evidence="5">DUF4157 domain-containing protein</fullName>
    </recommendedName>
</protein>
<reference evidence="2 3" key="2">
    <citation type="submission" date="2018-02" db="EMBL/GenBank/DDBJ databases">
        <title>Subsurface microbial communities from deep shales in Ohio and West Virginia, USA.</title>
        <authorList>
            <person name="Wrighton K."/>
        </authorList>
    </citation>
    <scope>NUCLEOTIDE SEQUENCE [LARGE SCALE GENOMIC DNA]</scope>
    <source>
        <strain evidence="2 3">UTICA-S1B9</strain>
    </source>
</reference>
<evidence type="ECO:0000313" key="4">
    <source>
        <dbReference type="Proteomes" id="UP000239648"/>
    </source>
</evidence>
<dbReference type="EMBL" id="PTIU01000036">
    <property type="protein sequence ID" value="PPK52234.1"/>
    <property type="molecule type" value="Genomic_DNA"/>
</dbReference>
<evidence type="ECO:0000313" key="2">
    <source>
        <dbReference type="EMBL" id="PPK52234.1"/>
    </source>
</evidence>
<evidence type="ECO:0008006" key="5">
    <source>
        <dbReference type="Google" id="ProtNLM"/>
    </source>
</evidence>
<gene>
    <name evidence="2" type="ORF">B0H24_103618</name>
    <name evidence="1" type="ORF">BY455_13618</name>
</gene>
<proteinExistence type="predicted"/>